<dbReference type="InterPro" id="IPR014001">
    <property type="entry name" value="Helicase_ATP-bd"/>
</dbReference>
<dbReference type="Gene3D" id="3.30.40.10">
    <property type="entry name" value="Zinc/RING finger domain, C3HC4 (zinc finger)"/>
    <property type="match status" value="1"/>
</dbReference>
<evidence type="ECO:0000256" key="1">
    <source>
        <dbReference type="ARBA" id="ARBA00004123"/>
    </source>
</evidence>
<evidence type="ECO:0000256" key="2">
    <source>
        <dbReference type="ARBA" id="ARBA00007025"/>
    </source>
</evidence>
<dbReference type="GO" id="GO:0006281">
    <property type="term" value="P:DNA repair"/>
    <property type="evidence" value="ECO:0007669"/>
    <property type="project" value="TreeGrafter"/>
</dbReference>
<comment type="similarity">
    <text evidence="2">Belongs to the SNF2/RAD54 helicase family.</text>
</comment>
<evidence type="ECO:0000256" key="11">
    <source>
        <dbReference type="PROSITE-ProRule" id="PRU00175"/>
    </source>
</evidence>
<dbReference type="CDD" id="cd18793">
    <property type="entry name" value="SF2_C_SNF"/>
    <property type="match status" value="1"/>
</dbReference>
<keyword evidence="8" id="KW-0862">Zinc</keyword>
<evidence type="ECO:0000259" key="14">
    <source>
        <dbReference type="PROSITE" id="PS51192"/>
    </source>
</evidence>
<dbReference type="GO" id="GO:0008094">
    <property type="term" value="F:ATP-dependent activity, acting on DNA"/>
    <property type="evidence" value="ECO:0007669"/>
    <property type="project" value="TreeGrafter"/>
</dbReference>
<dbReference type="Pfam" id="PF00271">
    <property type="entry name" value="Helicase_C"/>
    <property type="match status" value="1"/>
</dbReference>
<dbReference type="GeneID" id="63788602"/>
<dbReference type="OMA" id="ETTVWRL"/>
<feature type="domain" description="Helicase C-terminal" evidence="15">
    <location>
        <begin position="718"/>
        <end position="884"/>
    </location>
</feature>
<keyword evidence="10" id="KW-0539">Nucleus</keyword>
<dbReference type="Gene3D" id="3.40.50.300">
    <property type="entry name" value="P-loop containing nucleotide triphosphate hydrolases"/>
    <property type="match status" value="1"/>
</dbReference>
<keyword evidence="7" id="KW-0347">Helicase</keyword>
<dbReference type="PANTHER" id="PTHR45626:SF11">
    <property type="entry name" value="FAMILY HELICASE, PUTATIVE (AFU_ORTHOLOGUE AFUA_5G06590)-RELATED"/>
    <property type="match status" value="1"/>
</dbReference>
<dbReference type="SMART" id="SM00184">
    <property type="entry name" value="RING"/>
    <property type="match status" value="1"/>
</dbReference>
<dbReference type="InterPro" id="IPR049730">
    <property type="entry name" value="SNF2/RAD54-like_C"/>
</dbReference>
<dbReference type="GO" id="GO:0005634">
    <property type="term" value="C:nucleus"/>
    <property type="evidence" value="ECO:0007669"/>
    <property type="project" value="UniProtKB-SubCell"/>
</dbReference>
<dbReference type="PROSITE" id="PS50089">
    <property type="entry name" value="ZF_RING_2"/>
    <property type="match status" value="1"/>
</dbReference>
<evidence type="ECO:0000256" key="7">
    <source>
        <dbReference type="ARBA" id="ARBA00022806"/>
    </source>
</evidence>
<dbReference type="GO" id="GO:0003676">
    <property type="term" value="F:nucleic acid binding"/>
    <property type="evidence" value="ECO:0007669"/>
    <property type="project" value="InterPro"/>
</dbReference>
<evidence type="ECO:0000256" key="5">
    <source>
        <dbReference type="ARBA" id="ARBA00022771"/>
    </source>
</evidence>
<dbReference type="Proteomes" id="UP000193685">
    <property type="component" value="Unassembled WGS sequence"/>
</dbReference>
<sequence>MRKTRPWMRNLSLDPQRRSLETAGPSLITIGSSPSAPSSPEVYYQDVIDVDAPIDIGSDTEDEDENPQDDDAMNAGNVHIGHLRTRIAGCNHYHGRVTPGEQVKLVRQPQNQYDSNAVQVLNMAAQQVGHLPRGIARGAAPFMDQHVCHLEAAVLGHRQAYSIPLIIDVFAHPSIAEPLKTALARAGLVLIAGDAEARSNKEPARPEQIINLDIPHDAITIDEINAEAIAVNTQSANALLDQLSEKAVDLFKMRKAVQPSRLKTQLLGYQLQGLRWMIEKENPVLPSGATVAQGWKQIRGAYVNIVTQFTTDTPPKLARGGLLSDDMGLGKTLQILSLIAAEAESAPDVYTEFAKGATLLICPTSLMSNWRDQAAEHFKGDSKLKILIYHGTDKPRKKHLERAELVLTTYGTVANEFARKDKMETTGLLDVQWKRIVLDESHKIRNANAQSCKAVTALKSASRWCLSGTPIVNTFNDLAGILRFLRYTGGLEDPKLFNSTLTRKLLSRSPEVRLEAGKLLRIIMQDLSLRRRKDMEVDGKPLVALPPIQEFIHKMPFASKTEEDMYELLQKQAKGLLVDAQGGEFKSGAILEILLRMRQAANCLSLVGENRLAALEALETQDIVNFTPENIKALHTLLQVSVDAADECPICMEVLMAEGRIPQITACKHVFCRDCISETIKNQGTCPLCRAALTLNQLLGLPDCKSEKKTIGKGESTKLSELLKILHASHRKDTTTKTIVFSQWTKFLDLIEPQLKTAGLAFTRIDGTMTVKQRDAAINRLGKDPKTTIMLASLSVASVGLNLVMANQVILCDPWWAPAVEDQSISRVYRLGQKRPVTIYKLVMSDTIEERVLAIQERKREMAKTSGTHETRAQAAQTRRRDIEALLAD</sequence>
<dbReference type="SUPFAM" id="SSF52540">
    <property type="entry name" value="P-loop containing nucleoside triphosphate hydrolases"/>
    <property type="match status" value="2"/>
</dbReference>
<dbReference type="Pfam" id="PF13639">
    <property type="entry name" value="zf-RING_2"/>
    <property type="match status" value="1"/>
</dbReference>
<dbReference type="RefSeq" id="XP_040723291.1">
    <property type="nucleotide sequence ID" value="XM_040872003.1"/>
</dbReference>
<feature type="domain" description="Helicase ATP-binding" evidence="14">
    <location>
        <begin position="312"/>
        <end position="488"/>
    </location>
</feature>
<dbReference type="OrthoDB" id="448448at2759"/>
<dbReference type="PROSITE" id="PS00518">
    <property type="entry name" value="ZF_RING_1"/>
    <property type="match status" value="1"/>
</dbReference>
<keyword evidence="3" id="KW-0479">Metal-binding</keyword>
<keyword evidence="9" id="KW-0067">ATP-binding</keyword>
<dbReference type="GO" id="GO:0016818">
    <property type="term" value="F:hydrolase activity, acting on acid anhydrides, in phosphorus-containing anhydrides"/>
    <property type="evidence" value="ECO:0007669"/>
    <property type="project" value="InterPro"/>
</dbReference>
<dbReference type="InterPro" id="IPR017907">
    <property type="entry name" value="Znf_RING_CS"/>
</dbReference>
<evidence type="ECO:0000256" key="8">
    <source>
        <dbReference type="ARBA" id="ARBA00022833"/>
    </source>
</evidence>
<keyword evidence="17" id="KW-1185">Reference proteome</keyword>
<feature type="compositionally biased region" description="Polar residues" evidence="12">
    <location>
        <begin position="29"/>
        <end position="38"/>
    </location>
</feature>
<dbReference type="SMART" id="SM00490">
    <property type="entry name" value="HELICc"/>
    <property type="match status" value="1"/>
</dbReference>
<dbReference type="SUPFAM" id="SSF57850">
    <property type="entry name" value="RING/U-box"/>
    <property type="match status" value="1"/>
</dbReference>
<dbReference type="InterPro" id="IPR013083">
    <property type="entry name" value="Znf_RING/FYVE/PHD"/>
</dbReference>
<dbReference type="SMART" id="SM00910">
    <property type="entry name" value="HIRAN"/>
    <property type="match status" value="1"/>
</dbReference>
<evidence type="ECO:0000256" key="10">
    <source>
        <dbReference type="ARBA" id="ARBA00023242"/>
    </source>
</evidence>
<dbReference type="InterPro" id="IPR001841">
    <property type="entry name" value="Znf_RING"/>
</dbReference>
<evidence type="ECO:0000313" key="16">
    <source>
        <dbReference type="EMBL" id="ORY78180.1"/>
    </source>
</evidence>
<dbReference type="Gene3D" id="3.30.70.2330">
    <property type="match status" value="1"/>
</dbReference>
<dbReference type="GO" id="GO:0005524">
    <property type="term" value="F:ATP binding"/>
    <property type="evidence" value="ECO:0007669"/>
    <property type="project" value="UniProtKB-KW"/>
</dbReference>
<dbReference type="AlphaFoldDB" id="A0A1Y2F2R0"/>
<organism evidence="16 17">
    <name type="scientific">Protomyces lactucae-debilis</name>
    <dbReference type="NCBI Taxonomy" id="2754530"/>
    <lineage>
        <taxon>Eukaryota</taxon>
        <taxon>Fungi</taxon>
        <taxon>Dikarya</taxon>
        <taxon>Ascomycota</taxon>
        <taxon>Taphrinomycotina</taxon>
        <taxon>Taphrinomycetes</taxon>
        <taxon>Taphrinales</taxon>
        <taxon>Protomycetaceae</taxon>
        <taxon>Protomyces</taxon>
    </lineage>
</organism>
<dbReference type="InterPro" id="IPR038718">
    <property type="entry name" value="SNF2-like_sf"/>
</dbReference>
<reference evidence="16 17" key="1">
    <citation type="submission" date="2016-07" db="EMBL/GenBank/DDBJ databases">
        <title>Pervasive Adenine N6-methylation of Active Genes in Fungi.</title>
        <authorList>
            <consortium name="DOE Joint Genome Institute"/>
            <person name="Mondo S.J."/>
            <person name="Dannebaum R.O."/>
            <person name="Kuo R.C."/>
            <person name="Labutti K."/>
            <person name="Haridas S."/>
            <person name="Kuo A."/>
            <person name="Salamov A."/>
            <person name="Ahrendt S.R."/>
            <person name="Lipzen A."/>
            <person name="Sullivan W."/>
            <person name="Andreopoulos W.B."/>
            <person name="Clum A."/>
            <person name="Lindquist E."/>
            <person name="Daum C."/>
            <person name="Ramamoorthy G.K."/>
            <person name="Gryganskyi A."/>
            <person name="Culley D."/>
            <person name="Magnuson J.K."/>
            <person name="James T.Y."/>
            <person name="O'Malley M.A."/>
            <person name="Stajich J.E."/>
            <person name="Spatafora J.W."/>
            <person name="Visel A."/>
            <person name="Grigoriev I.V."/>
        </authorList>
    </citation>
    <scope>NUCLEOTIDE SEQUENCE [LARGE SCALE GENOMIC DNA]</scope>
    <source>
        <strain evidence="16 17">12-1054</strain>
    </source>
</reference>
<protein>
    <submittedName>
        <fullName evidence="16">SNF2 family N-terminal domain-domain-containing protein</fullName>
    </submittedName>
</protein>
<feature type="region of interest" description="Disordered" evidence="12">
    <location>
        <begin position="860"/>
        <end position="879"/>
    </location>
</feature>
<gene>
    <name evidence="16" type="ORF">BCR37DRAFT_403441</name>
</gene>
<evidence type="ECO:0000259" key="15">
    <source>
        <dbReference type="PROSITE" id="PS51194"/>
    </source>
</evidence>
<proteinExistence type="inferred from homology"/>
<dbReference type="Pfam" id="PF00176">
    <property type="entry name" value="SNF2-rel_dom"/>
    <property type="match status" value="1"/>
</dbReference>
<name>A0A1Y2F2R0_PROLT</name>
<dbReference type="InterPro" id="IPR014905">
    <property type="entry name" value="HIRAN"/>
</dbReference>
<dbReference type="EMBL" id="MCFI01000018">
    <property type="protein sequence ID" value="ORY78180.1"/>
    <property type="molecule type" value="Genomic_DNA"/>
</dbReference>
<keyword evidence="6" id="KW-0378">Hydrolase</keyword>
<keyword evidence="5 11" id="KW-0863">Zinc-finger</keyword>
<dbReference type="InterPro" id="IPR050628">
    <property type="entry name" value="SNF2_RAD54_helicase_TF"/>
</dbReference>
<dbReference type="STRING" id="56484.A0A1Y2F2R0"/>
<dbReference type="PROSITE" id="PS51192">
    <property type="entry name" value="HELICASE_ATP_BIND_1"/>
    <property type="match status" value="1"/>
</dbReference>
<dbReference type="InterPro" id="IPR001650">
    <property type="entry name" value="Helicase_C-like"/>
</dbReference>
<keyword evidence="4" id="KW-0547">Nucleotide-binding</keyword>
<evidence type="ECO:0000256" key="9">
    <source>
        <dbReference type="ARBA" id="ARBA00022840"/>
    </source>
</evidence>
<dbReference type="PROSITE" id="PS51194">
    <property type="entry name" value="HELICASE_CTER"/>
    <property type="match status" value="1"/>
</dbReference>
<dbReference type="Pfam" id="PF08797">
    <property type="entry name" value="HIRAN"/>
    <property type="match status" value="1"/>
</dbReference>
<evidence type="ECO:0000256" key="6">
    <source>
        <dbReference type="ARBA" id="ARBA00022801"/>
    </source>
</evidence>
<evidence type="ECO:0000256" key="12">
    <source>
        <dbReference type="SAM" id="MobiDB-lite"/>
    </source>
</evidence>
<dbReference type="GO" id="GO:0004386">
    <property type="term" value="F:helicase activity"/>
    <property type="evidence" value="ECO:0007669"/>
    <property type="project" value="UniProtKB-KW"/>
</dbReference>
<evidence type="ECO:0000259" key="13">
    <source>
        <dbReference type="PROSITE" id="PS50089"/>
    </source>
</evidence>
<evidence type="ECO:0000313" key="17">
    <source>
        <dbReference type="Proteomes" id="UP000193685"/>
    </source>
</evidence>
<feature type="region of interest" description="Disordered" evidence="12">
    <location>
        <begin position="1"/>
        <end position="41"/>
    </location>
</feature>
<evidence type="ECO:0000256" key="4">
    <source>
        <dbReference type="ARBA" id="ARBA00022741"/>
    </source>
</evidence>
<accession>A0A1Y2F2R0</accession>
<comment type="caution">
    <text evidence="16">The sequence shown here is derived from an EMBL/GenBank/DDBJ whole genome shotgun (WGS) entry which is preliminary data.</text>
</comment>
<dbReference type="InterPro" id="IPR000330">
    <property type="entry name" value="SNF2_N"/>
</dbReference>
<dbReference type="PANTHER" id="PTHR45626">
    <property type="entry name" value="TRANSCRIPTION TERMINATION FACTOR 2-RELATED"/>
    <property type="match status" value="1"/>
</dbReference>
<dbReference type="SMART" id="SM00487">
    <property type="entry name" value="DEXDc"/>
    <property type="match status" value="1"/>
</dbReference>
<dbReference type="InterPro" id="IPR027417">
    <property type="entry name" value="P-loop_NTPase"/>
</dbReference>
<dbReference type="Gene3D" id="3.40.50.10810">
    <property type="entry name" value="Tandem AAA-ATPase domain"/>
    <property type="match status" value="1"/>
</dbReference>
<feature type="compositionally biased region" description="Basic and acidic residues" evidence="12">
    <location>
        <begin position="860"/>
        <end position="872"/>
    </location>
</feature>
<feature type="domain" description="RING-type" evidence="13">
    <location>
        <begin position="648"/>
        <end position="690"/>
    </location>
</feature>
<dbReference type="GO" id="GO:0008270">
    <property type="term" value="F:zinc ion binding"/>
    <property type="evidence" value="ECO:0007669"/>
    <property type="project" value="UniProtKB-KW"/>
</dbReference>
<comment type="subcellular location">
    <subcellularLocation>
        <location evidence="1">Nucleus</location>
    </subcellularLocation>
</comment>
<evidence type="ECO:0000256" key="3">
    <source>
        <dbReference type="ARBA" id="ARBA00022723"/>
    </source>
</evidence>